<keyword evidence="2" id="KW-1185">Reference proteome</keyword>
<name>A0ACC0H5C0_9ERIC</name>
<reference evidence="1 2" key="1">
    <citation type="journal article" date="2022" name="Plant J.">
        <title>Chromosome-level genome of Camellia lanceoleosa provides a valuable resource for understanding genome evolution and self-incompatibility.</title>
        <authorList>
            <person name="Gong W."/>
            <person name="Xiao S."/>
            <person name="Wang L."/>
            <person name="Liao Z."/>
            <person name="Chang Y."/>
            <person name="Mo W."/>
            <person name="Hu G."/>
            <person name="Li W."/>
            <person name="Zhao G."/>
            <person name="Zhu H."/>
            <person name="Hu X."/>
            <person name="Ji K."/>
            <person name="Xiang X."/>
            <person name="Song Q."/>
            <person name="Yuan D."/>
            <person name="Jin S."/>
            <person name="Zhang L."/>
        </authorList>
    </citation>
    <scope>NUCLEOTIDE SEQUENCE [LARGE SCALE GENOMIC DNA]</scope>
    <source>
        <strain evidence="1">SQ_2022a</strain>
    </source>
</reference>
<dbReference type="EMBL" id="CM045764">
    <property type="protein sequence ID" value="KAI8008717.1"/>
    <property type="molecule type" value="Genomic_DNA"/>
</dbReference>
<protein>
    <submittedName>
        <fullName evidence="1">Uncharacterized protein</fullName>
    </submittedName>
</protein>
<proteinExistence type="predicted"/>
<comment type="caution">
    <text evidence="1">The sequence shown here is derived from an EMBL/GenBank/DDBJ whole genome shotgun (WGS) entry which is preliminary data.</text>
</comment>
<gene>
    <name evidence="1" type="ORF">LOK49_LG07G02323</name>
</gene>
<evidence type="ECO:0000313" key="1">
    <source>
        <dbReference type="EMBL" id="KAI8008717.1"/>
    </source>
</evidence>
<accession>A0ACC0H5C0</accession>
<organism evidence="1 2">
    <name type="scientific">Camellia lanceoleosa</name>
    <dbReference type="NCBI Taxonomy" id="1840588"/>
    <lineage>
        <taxon>Eukaryota</taxon>
        <taxon>Viridiplantae</taxon>
        <taxon>Streptophyta</taxon>
        <taxon>Embryophyta</taxon>
        <taxon>Tracheophyta</taxon>
        <taxon>Spermatophyta</taxon>
        <taxon>Magnoliopsida</taxon>
        <taxon>eudicotyledons</taxon>
        <taxon>Gunneridae</taxon>
        <taxon>Pentapetalae</taxon>
        <taxon>asterids</taxon>
        <taxon>Ericales</taxon>
        <taxon>Theaceae</taxon>
        <taxon>Camellia</taxon>
    </lineage>
</organism>
<sequence>MISRSMSRVFSQVMQRIKDKSPKCDSTMKATNDSASTSSFPSGSSKQVRTNVGAYNQLAYNKAAKDNNDNRYKQAEESLRTVMYLSCWGPN</sequence>
<evidence type="ECO:0000313" key="2">
    <source>
        <dbReference type="Proteomes" id="UP001060215"/>
    </source>
</evidence>
<dbReference type="Proteomes" id="UP001060215">
    <property type="component" value="Chromosome 7"/>
</dbReference>